<dbReference type="PANTHER" id="PTHR21087:SF16">
    <property type="entry name" value="SHIKIMATE KINASE 1, CHLOROPLASTIC"/>
    <property type="match status" value="1"/>
</dbReference>
<feature type="binding site" evidence="11">
    <location>
        <position position="52"/>
    </location>
    <ligand>
        <name>substrate</name>
    </ligand>
</feature>
<keyword evidence="8 11" id="KW-0067">ATP-binding</keyword>
<dbReference type="EMBL" id="LR593887">
    <property type="protein sequence ID" value="VTS07526.1"/>
    <property type="molecule type" value="Genomic_DNA"/>
</dbReference>
<dbReference type="KEGG" id="tim:GMBLW1_41080"/>
<evidence type="ECO:0000256" key="11">
    <source>
        <dbReference type="HAMAP-Rule" id="MF_00109"/>
    </source>
</evidence>
<dbReference type="EC" id="2.7.1.71" evidence="3 11"/>
<dbReference type="FunCoup" id="A0A6C2YW07">
    <property type="interactions" value="479"/>
</dbReference>
<keyword evidence="6 11" id="KW-0547">Nucleotide-binding</keyword>
<evidence type="ECO:0000256" key="9">
    <source>
        <dbReference type="ARBA" id="ARBA00023141"/>
    </source>
</evidence>
<feature type="binding site" evidence="11">
    <location>
        <begin position="30"/>
        <end position="35"/>
    </location>
    <ligand>
        <name>ATP</name>
        <dbReference type="ChEBI" id="CHEBI:30616"/>
    </ligand>
</feature>
<dbReference type="GO" id="GO:0000287">
    <property type="term" value="F:magnesium ion binding"/>
    <property type="evidence" value="ECO:0007669"/>
    <property type="project" value="UniProtKB-UniRule"/>
</dbReference>
<sequence length="190" mass="20869">MTAAESSSQPGAESRLPVPASRVFLIGYRGTGKSTLARGLATALGWEMIDADVYLETKAGRTIQAIFQTEGEPAFRDLESAVLRELSERDHCVIATGGGVILRPENRERLRRGFVVWLTASAERIADRLELDPTTQTRRPNLTATGGLTEIQTLLAQREPLYRACADLVVDTNDATPETLVQTIRTSWNQ</sequence>
<keyword evidence="7 11" id="KW-0418">Kinase</keyword>
<gene>
    <name evidence="11" type="primary">aroK</name>
    <name evidence="12" type="ORF">GMBLW1_41080</name>
</gene>
<keyword evidence="5 11" id="KW-0808">Transferase</keyword>
<dbReference type="Proteomes" id="UP000464378">
    <property type="component" value="Chromosome"/>
</dbReference>
<dbReference type="PANTHER" id="PTHR21087">
    <property type="entry name" value="SHIKIMATE KINASE"/>
    <property type="match status" value="1"/>
</dbReference>
<feature type="binding site" evidence="11">
    <location>
        <position position="139"/>
    </location>
    <ligand>
        <name>ATP</name>
        <dbReference type="ChEBI" id="CHEBI:30616"/>
    </ligand>
</feature>
<dbReference type="GO" id="GO:0009423">
    <property type="term" value="P:chorismate biosynthetic process"/>
    <property type="evidence" value="ECO:0007669"/>
    <property type="project" value="UniProtKB-UniRule"/>
</dbReference>
<dbReference type="UniPathway" id="UPA00053">
    <property type="reaction ID" value="UER00088"/>
</dbReference>
<dbReference type="InterPro" id="IPR027417">
    <property type="entry name" value="P-loop_NTPase"/>
</dbReference>
<dbReference type="Pfam" id="PF01202">
    <property type="entry name" value="SKI"/>
    <property type="match status" value="1"/>
</dbReference>
<reference evidence="12" key="1">
    <citation type="submission" date="2019-04" db="EMBL/GenBank/DDBJ databases">
        <authorList>
            <consortium name="Science for Life Laboratories"/>
        </authorList>
    </citation>
    <scope>NUCLEOTIDE SEQUENCE</scope>
    <source>
        <strain evidence="12">MBLW1</strain>
    </source>
</reference>
<dbReference type="InterPro" id="IPR023000">
    <property type="entry name" value="Shikimate_kinase_CS"/>
</dbReference>
<comment type="catalytic activity">
    <reaction evidence="10 11">
        <text>shikimate + ATP = 3-phosphoshikimate + ADP + H(+)</text>
        <dbReference type="Rhea" id="RHEA:13121"/>
        <dbReference type="ChEBI" id="CHEBI:15378"/>
        <dbReference type="ChEBI" id="CHEBI:30616"/>
        <dbReference type="ChEBI" id="CHEBI:36208"/>
        <dbReference type="ChEBI" id="CHEBI:145989"/>
        <dbReference type="ChEBI" id="CHEBI:456216"/>
        <dbReference type="EC" id="2.7.1.71"/>
    </reaction>
</comment>
<dbReference type="GO" id="GO:0005524">
    <property type="term" value="F:ATP binding"/>
    <property type="evidence" value="ECO:0007669"/>
    <property type="project" value="UniProtKB-UniRule"/>
</dbReference>
<dbReference type="HAMAP" id="MF_00109">
    <property type="entry name" value="Shikimate_kinase"/>
    <property type="match status" value="1"/>
</dbReference>
<feature type="binding site" evidence="11">
    <location>
        <position position="158"/>
    </location>
    <ligand>
        <name>substrate</name>
    </ligand>
</feature>
<name>A0A6C2YW07_9BACT</name>
<evidence type="ECO:0000256" key="1">
    <source>
        <dbReference type="ARBA" id="ARBA00004842"/>
    </source>
</evidence>
<organism evidence="12">
    <name type="scientific">Tuwongella immobilis</name>
    <dbReference type="NCBI Taxonomy" id="692036"/>
    <lineage>
        <taxon>Bacteria</taxon>
        <taxon>Pseudomonadati</taxon>
        <taxon>Planctomycetota</taxon>
        <taxon>Planctomycetia</taxon>
        <taxon>Gemmatales</taxon>
        <taxon>Gemmataceae</taxon>
        <taxon>Tuwongella</taxon>
    </lineage>
</organism>
<comment type="function">
    <text evidence="11">Catalyzes the specific phosphorylation of the 3-hydroxyl group of shikimic acid using ATP as a cosubstrate.</text>
</comment>
<evidence type="ECO:0000256" key="10">
    <source>
        <dbReference type="ARBA" id="ARBA00048567"/>
    </source>
</evidence>
<dbReference type="InterPro" id="IPR000623">
    <property type="entry name" value="Shikimate_kinase/TSH1"/>
</dbReference>
<comment type="caution">
    <text evidence="11">Lacks conserved residue(s) required for the propagation of feature annotation.</text>
</comment>
<comment type="subunit">
    <text evidence="11">Monomer.</text>
</comment>
<evidence type="ECO:0000256" key="4">
    <source>
        <dbReference type="ARBA" id="ARBA00022605"/>
    </source>
</evidence>
<protein>
    <recommendedName>
        <fullName evidence="3 11">Shikimate kinase</fullName>
        <shortName evidence="11">SK</shortName>
        <ecNumber evidence="3 11">2.7.1.71</ecNumber>
    </recommendedName>
</protein>
<dbReference type="SUPFAM" id="SSF52540">
    <property type="entry name" value="P-loop containing nucleoside triphosphate hydrolases"/>
    <property type="match status" value="1"/>
</dbReference>
<dbReference type="PRINTS" id="PR01100">
    <property type="entry name" value="SHIKIMTKNASE"/>
</dbReference>
<evidence type="ECO:0000256" key="7">
    <source>
        <dbReference type="ARBA" id="ARBA00022777"/>
    </source>
</evidence>
<dbReference type="GO" id="GO:0008652">
    <property type="term" value="P:amino acid biosynthetic process"/>
    <property type="evidence" value="ECO:0007669"/>
    <property type="project" value="UniProtKB-KW"/>
</dbReference>
<evidence type="ECO:0000256" key="3">
    <source>
        <dbReference type="ARBA" id="ARBA00012154"/>
    </source>
</evidence>
<keyword evidence="13" id="KW-1185">Reference proteome</keyword>
<dbReference type="EMBL" id="LR586016">
    <property type="protein sequence ID" value="VIP05085.1"/>
    <property type="molecule type" value="Genomic_DNA"/>
</dbReference>
<feature type="binding site" evidence="11">
    <location>
        <position position="34"/>
    </location>
    <ligand>
        <name>Mg(2+)</name>
        <dbReference type="ChEBI" id="CHEBI:18420"/>
    </ligand>
</feature>
<keyword evidence="11" id="KW-0479">Metal-binding</keyword>
<comment type="similarity">
    <text evidence="2 11">Belongs to the shikimate kinase family.</text>
</comment>
<keyword evidence="11" id="KW-0963">Cytoplasm</keyword>
<feature type="binding site" evidence="11">
    <location>
        <position position="98"/>
    </location>
    <ligand>
        <name>substrate</name>
    </ligand>
</feature>
<dbReference type="AlphaFoldDB" id="A0A6C2YW07"/>
<dbReference type="InterPro" id="IPR031322">
    <property type="entry name" value="Shikimate/glucono_kinase"/>
</dbReference>
<evidence type="ECO:0000256" key="6">
    <source>
        <dbReference type="ARBA" id="ARBA00022741"/>
    </source>
</evidence>
<comment type="pathway">
    <text evidence="1 11">Metabolic intermediate biosynthesis; chorismate biosynthesis; chorismate from D-erythrose 4-phosphate and phosphoenolpyruvate: step 5/7.</text>
</comment>
<keyword evidence="4 11" id="KW-0028">Amino-acid biosynthesis</keyword>
<feature type="binding site" evidence="11">
    <location>
        <position position="76"/>
    </location>
    <ligand>
        <name>substrate</name>
    </ligand>
</feature>
<evidence type="ECO:0000256" key="8">
    <source>
        <dbReference type="ARBA" id="ARBA00022840"/>
    </source>
</evidence>
<dbReference type="GO" id="GO:0004765">
    <property type="term" value="F:shikimate kinase activity"/>
    <property type="evidence" value="ECO:0007669"/>
    <property type="project" value="UniProtKB-UniRule"/>
</dbReference>
<dbReference type="Gene3D" id="3.40.50.300">
    <property type="entry name" value="P-loop containing nucleotide triphosphate hydrolases"/>
    <property type="match status" value="1"/>
</dbReference>
<dbReference type="RefSeq" id="WP_162660085.1">
    <property type="nucleotide sequence ID" value="NZ_LR593887.1"/>
</dbReference>
<evidence type="ECO:0000313" key="12">
    <source>
        <dbReference type="EMBL" id="VIP05085.1"/>
    </source>
</evidence>
<dbReference type="GO" id="GO:0005829">
    <property type="term" value="C:cytosol"/>
    <property type="evidence" value="ECO:0007669"/>
    <property type="project" value="TreeGrafter"/>
</dbReference>
<comment type="subcellular location">
    <subcellularLocation>
        <location evidence="11">Cytoplasm</location>
    </subcellularLocation>
</comment>
<dbReference type="PROSITE" id="PS01128">
    <property type="entry name" value="SHIKIMATE_KINASE"/>
    <property type="match status" value="1"/>
</dbReference>
<evidence type="ECO:0000256" key="2">
    <source>
        <dbReference type="ARBA" id="ARBA00006997"/>
    </source>
</evidence>
<dbReference type="InParanoid" id="A0A6C2YW07"/>
<keyword evidence="11" id="KW-0460">Magnesium</keyword>
<keyword evidence="9 11" id="KW-0057">Aromatic amino acid biosynthesis</keyword>
<proteinExistence type="inferred from homology"/>
<accession>A0A6C2YW07</accession>
<dbReference type="GO" id="GO:0009073">
    <property type="term" value="P:aromatic amino acid family biosynthetic process"/>
    <property type="evidence" value="ECO:0007669"/>
    <property type="project" value="UniProtKB-KW"/>
</dbReference>
<dbReference type="CDD" id="cd00464">
    <property type="entry name" value="SK"/>
    <property type="match status" value="1"/>
</dbReference>
<comment type="cofactor">
    <cofactor evidence="11">
        <name>Mg(2+)</name>
        <dbReference type="ChEBI" id="CHEBI:18420"/>
    </cofactor>
    <text evidence="11">Binds 1 Mg(2+) ion per subunit.</text>
</comment>
<evidence type="ECO:0000313" key="13">
    <source>
        <dbReference type="Proteomes" id="UP000464378"/>
    </source>
</evidence>
<evidence type="ECO:0000256" key="5">
    <source>
        <dbReference type="ARBA" id="ARBA00022679"/>
    </source>
</evidence>